<evidence type="ECO:0000313" key="2">
    <source>
        <dbReference type="EMBL" id="PWA96987.1"/>
    </source>
</evidence>
<reference evidence="2 3" key="1">
    <citation type="journal article" date="2018" name="Mol. Plant">
        <title>The genome of Artemisia annua provides insight into the evolution of Asteraceae family and artemisinin biosynthesis.</title>
        <authorList>
            <person name="Shen Q."/>
            <person name="Zhang L."/>
            <person name="Liao Z."/>
            <person name="Wang S."/>
            <person name="Yan T."/>
            <person name="Shi P."/>
            <person name="Liu M."/>
            <person name="Fu X."/>
            <person name="Pan Q."/>
            <person name="Wang Y."/>
            <person name="Lv Z."/>
            <person name="Lu X."/>
            <person name="Zhang F."/>
            <person name="Jiang W."/>
            <person name="Ma Y."/>
            <person name="Chen M."/>
            <person name="Hao X."/>
            <person name="Li L."/>
            <person name="Tang Y."/>
            <person name="Lv G."/>
            <person name="Zhou Y."/>
            <person name="Sun X."/>
            <person name="Brodelius P.E."/>
            <person name="Rose J.K.C."/>
            <person name="Tang K."/>
        </authorList>
    </citation>
    <scope>NUCLEOTIDE SEQUENCE [LARGE SCALE GENOMIC DNA]</scope>
    <source>
        <strain evidence="3">cv. Huhao1</strain>
        <tissue evidence="2">Leaf</tissue>
    </source>
</reference>
<feature type="region of interest" description="Disordered" evidence="1">
    <location>
        <begin position="167"/>
        <end position="212"/>
    </location>
</feature>
<feature type="region of interest" description="Disordered" evidence="1">
    <location>
        <begin position="117"/>
        <end position="138"/>
    </location>
</feature>
<protein>
    <submittedName>
        <fullName evidence="2">Uncharacterized protein</fullName>
    </submittedName>
</protein>
<proteinExistence type="predicted"/>
<feature type="compositionally biased region" description="Basic and acidic residues" evidence="1">
    <location>
        <begin position="129"/>
        <end position="138"/>
    </location>
</feature>
<feature type="compositionally biased region" description="Polar residues" evidence="1">
    <location>
        <begin position="202"/>
        <end position="212"/>
    </location>
</feature>
<organism evidence="2 3">
    <name type="scientific">Artemisia annua</name>
    <name type="common">Sweet wormwood</name>
    <dbReference type="NCBI Taxonomy" id="35608"/>
    <lineage>
        <taxon>Eukaryota</taxon>
        <taxon>Viridiplantae</taxon>
        <taxon>Streptophyta</taxon>
        <taxon>Embryophyta</taxon>
        <taxon>Tracheophyta</taxon>
        <taxon>Spermatophyta</taxon>
        <taxon>Magnoliopsida</taxon>
        <taxon>eudicotyledons</taxon>
        <taxon>Gunneridae</taxon>
        <taxon>Pentapetalae</taxon>
        <taxon>asterids</taxon>
        <taxon>campanulids</taxon>
        <taxon>Asterales</taxon>
        <taxon>Asteraceae</taxon>
        <taxon>Asteroideae</taxon>
        <taxon>Anthemideae</taxon>
        <taxon>Artemisiinae</taxon>
        <taxon>Artemisia</taxon>
    </lineage>
</organism>
<dbReference type="AlphaFoldDB" id="A0A2U1QG87"/>
<gene>
    <name evidence="2" type="ORF">CTI12_AA033870</name>
</gene>
<sequence length="240" mass="27199">MQPQRSSQRLSKAKEGNTSEKQHEEKEKSRMNSEKQTVKKVGRQNSRGKQQLRKGSHMNRKEPNNVENDVILVDQPERNHDDISENILVTPGNLNHENFGIPKQGDSYRSNLLDLQNLSKGKTSSSRRNVTDSERQSYIKYQQKDPRSTFTKGSSISQQYKGSAISTPSFGYQENDEGLHMSQSKRSLTGGKPIPKNRFGLHSQSFESGSTGMKTQIKKGYGMQSSSIGIWPQDLLFIFF</sequence>
<feature type="compositionally biased region" description="Polar residues" evidence="1">
    <location>
        <begin position="117"/>
        <end position="128"/>
    </location>
</feature>
<keyword evidence="3" id="KW-1185">Reference proteome</keyword>
<name>A0A2U1QG87_ARTAN</name>
<accession>A0A2U1QG87</accession>
<evidence type="ECO:0000313" key="3">
    <source>
        <dbReference type="Proteomes" id="UP000245207"/>
    </source>
</evidence>
<feature type="compositionally biased region" description="Basic and acidic residues" evidence="1">
    <location>
        <begin position="12"/>
        <end position="37"/>
    </location>
</feature>
<feature type="compositionally biased region" description="Polar residues" evidence="1">
    <location>
        <begin position="1"/>
        <end position="10"/>
    </location>
</feature>
<evidence type="ECO:0000256" key="1">
    <source>
        <dbReference type="SAM" id="MobiDB-lite"/>
    </source>
</evidence>
<dbReference type="EMBL" id="PKPP01000149">
    <property type="protein sequence ID" value="PWA96987.1"/>
    <property type="molecule type" value="Genomic_DNA"/>
</dbReference>
<dbReference type="Proteomes" id="UP000245207">
    <property type="component" value="Unassembled WGS sequence"/>
</dbReference>
<feature type="region of interest" description="Disordered" evidence="1">
    <location>
        <begin position="1"/>
        <end position="68"/>
    </location>
</feature>
<comment type="caution">
    <text evidence="2">The sequence shown here is derived from an EMBL/GenBank/DDBJ whole genome shotgun (WGS) entry which is preliminary data.</text>
</comment>